<feature type="transmembrane region" description="Helical" evidence="1">
    <location>
        <begin position="7"/>
        <end position="26"/>
    </location>
</feature>
<dbReference type="Gene3D" id="1.20.1250.20">
    <property type="entry name" value="MFS general substrate transporter like domains"/>
    <property type="match status" value="1"/>
</dbReference>
<dbReference type="AlphaFoldDB" id="A0A0F9IJT8"/>
<feature type="non-terminal residue" evidence="2">
    <location>
        <position position="169"/>
    </location>
</feature>
<dbReference type="SUPFAM" id="SSF103473">
    <property type="entry name" value="MFS general substrate transporter"/>
    <property type="match status" value="1"/>
</dbReference>
<evidence type="ECO:0008006" key="3">
    <source>
        <dbReference type="Google" id="ProtNLM"/>
    </source>
</evidence>
<dbReference type="InterPro" id="IPR036259">
    <property type="entry name" value="MFS_trans_sf"/>
</dbReference>
<feature type="transmembrane region" description="Helical" evidence="1">
    <location>
        <begin position="38"/>
        <end position="59"/>
    </location>
</feature>
<dbReference type="EMBL" id="LAZR01019020">
    <property type="protein sequence ID" value="KKL94080.1"/>
    <property type="molecule type" value="Genomic_DNA"/>
</dbReference>
<gene>
    <name evidence="2" type="ORF">LCGC14_1868290</name>
</gene>
<keyword evidence="1" id="KW-0472">Membrane</keyword>
<sequence length="169" mass="18985">MKKNITYWALYDFANSLVLMAFLFYFSQWLVIDQGHPVWWYNSALIVSSALFILTAPILSKRIDMTGRKIAGLRMWTVLSFIAFILVSLIATLSDSLDMFATILYTLAMYAYLVCFLYFTPMLNDLSTRENRSYISGIGQGANSFGQVIGLIVTLPFAIGVITLFGDPG</sequence>
<reference evidence="2" key="1">
    <citation type="journal article" date="2015" name="Nature">
        <title>Complex archaea that bridge the gap between prokaryotes and eukaryotes.</title>
        <authorList>
            <person name="Spang A."/>
            <person name="Saw J.H."/>
            <person name="Jorgensen S.L."/>
            <person name="Zaremba-Niedzwiedzka K."/>
            <person name="Martijn J."/>
            <person name="Lind A.E."/>
            <person name="van Eijk R."/>
            <person name="Schleper C."/>
            <person name="Guy L."/>
            <person name="Ettema T.J."/>
        </authorList>
    </citation>
    <scope>NUCLEOTIDE SEQUENCE</scope>
</reference>
<evidence type="ECO:0000313" key="2">
    <source>
        <dbReference type="EMBL" id="KKL94080.1"/>
    </source>
</evidence>
<keyword evidence="1" id="KW-1133">Transmembrane helix</keyword>
<proteinExistence type="predicted"/>
<evidence type="ECO:0000256" key="1">
    <source>
        <dbReference type="SAM" id="Phobius"/>
    </source>
</evidence>
<protein>
    <recommendedName>
        <fullName evidence="3">Major facilitator superfamily (MFS) profile domain-containing protein</fullName>
    </recommendedName>
</protein>
<organism evidence="2">
    <name type="scientific">marine sediment metagenome</name>
    <dbReference type="NCBI Taxonomy" id="412755"/>
    <lineage>
        <taxon>unclassified sequences</taxon>
        <taxon>metagenomes</taxon>
        <taxon>ecological metagenomes</taxon>
    </lineage>
</organism>
<comment type="caution">
    <text evidence="2">The sequence shown here is derived from an EMBL/GenBank/DDBJ whole genome shotgun (WGS) entry which is preliminary data.</text>
</comment>
<accession>A0A0F9IJT8</accession>
<keyword evidence="1" id="KW-0812">Transmembrane</keyword>
<feature type="transmembrane region" description="Helical" evidence="1">
    <location>
        <begin position="141"/>
        <end position="165"/>
    </location>
</feature>
<feature type="transmembrane region" description="Helical" evidence="1">
    <location>
        <begin position="71"/>
        <end position="93"/>
    </location>
</feature>
<name>A0A0F9IJT8_9ZZZZ</name>
<feature type="transmembrane region" description="Helical" evidence="1">
    <location>
        <begin position="99"/>
        <end position="120"/>
    </location>
</feature>